<feature type="compositionally biased region" description="Basic and acidic residues" evidence="1">
    <location>
        <begin position="35"/>
        <end position="74"/>
    </location>
</feature>
<sequence>MQVVVDLLVNTRGRYTLPAPMSIRPTDSVNCALEQTRRTPDAAAGREEDGCEGRAEGGGDCAVREAGRSFREEPLSEEAEEAAEGEEGGAAEEAEVTDEARRAESPSPVSLPHAVTVASAPISKAHKTGGRDRAAAVRPVVRRRTEPFR</sequence>
<accession>A0ABP3Z9H6</accession>
<keyword evidence="3" id="KW-1185">Reference proteome</keyword>
<evidence type="ECO:0000313" key="2">
    <source>
        <dbReference type="EMBL" id="GAA0917905.1"/>
    </source>
</evidence>
<evidence type="ECO:0000256" key="1">
    <source>
        <dbReference type="SAM" id="MobiDB-lite"/>
    </source>
</evidence>
<reference evidence="3" key="1">
    <citation type="journal article" date="2019" name="Int. J. Syst. Evol. Microbiol.">
        <title>The Global Catalogue of Microorganisms (GCM) 10K type strain sequencing project: providing services to taxonomists for standard genome sequencing and annotation.</title>
        <authorList>
            <consortium name="The Broad Institute Genomics Platform"/>
            <consortium name="The Broad Institute Genome Sequencing Center for Infectious Disease"/>
            <person name="Wu L."/>
            <person name="Ma J."/>
        </authorList>
    </citation>
    <scope>NUCLEOTIDE SEQUENCE [LARGE SCALE GENOMIC DNA]</scope>
    <source>
        <strain evidence="3">JCM 11444</strain>
    </source>
</reference>
<evidence type="ECO:0000313" key="3">
    <source>
        <dbReference type="Proteomes" id="UP001500418"/>
    </source>
</evidence>
<proteinExistence type="predicted"/>
<comment type="caution">
    <text evidence="2">The sequence shown here is derived from an EMBL/GenBank/DDBJ whole genome shotgun (WGS) entry which is preliminary data.</text>
</comment>
<feature type="compositionally biased region" description="Acidic residues" evidence="1">
    <location>
        <begin position="75"/>
        <end position="97"/>
    </location>
</feature>
<dbReference type="EMBL" id="BAAAID010000003">
    <property type="protein sequence ID" value="GAA0917905.1"/>
    <property type="molecule type" value="Genomic_DNA"/>
</dbReference>
<gene>
    <name evidence="2" type="ORF">GCM10009575_008400</name>
</gene>
<name>A0ABP3Z9H6_9ACTN</name>
<organism evidence="2 3">
    <name type="scientific">Streptomyces rhizosphaericus</name>
    <dbReference type="NCBI Taxonomy" id="114699"/>
    <lineage>
        <taxon>Bacteria</taxon>
        <taxon>Bacillati</taxon>
        <taxon>Actinomycetota</taxon>
        <taxon>Actinomycetes</taxon>
        <taxon>Kitasatosporales</taxon>
        <taxon>Streptomycetaceae</taxon>
        <taxon>Streptomyces</taxon>
        <taxon>Streptomyces violaceusniger group</taxon>
    </lineage>
</organism>
<dbReference type="Proteomes" id="UP001500418">
    <property type="component" value="Unassembled WGS sequence"/>
</dbReference>
<protein>
    <submittedName>
        <fullName evidence="2">Uncharacterized protein</fullName>
    </submittedName>
</protein>
<feature type="region of interest" description="Disordered" evidence="1">
    <location>
        <begin position="35"/>
        <end position="149"/>
    </location>
</feature>